<dbReference type="GO" id="GO:0046872">
    <property type="term" value="F:metal ion binding"/>
    <property type="evidence" value="ECO:0007669"/>
    <property type="project" value="UniProtKB-KW"/>
</dbReference>
<dbReference type="SUPFAM" id="SSF51730">
    <property type="entry name" value="FAD-linked oxidoreductase"/>
    <property type="match status" value="1"/>
</dbReference>
<dbReference type="SUPFAM" id="SSF82282">
    <property type="entry name" value="Homocysteine S-methyltransferase"/>
    <property type="match status" value="1"/>
</dbReference>
<dbReference type="InterPro" id="IPR003171">
    <property type="entry name" value="Mehydrof_redctse-like"/>
</dbReference>
<dbReference type="InterPro" id="IPR029041">
    <property type="entry name" value="FAD-linked_oxidoreductase-like"/>
</dbReference>
<comment type="caution">
    <text evidence="10">The sequence shown here is derived from an EMBL/GenBank/DDBJ whole genome shotgun (WGS) entry which is preliminary data.</text>
</comment>
<evidence type="ECO:0000256" key="1">
    <source>
        <dbReference type="ARBA" id="ARBA00001974"/>
    </source>
</evidence>
<keyword evidence="8" id="KW-0862">Zinc</keyword>
<dbReference type="GO" id="GO:0006555">
    <property type="term" value="P:methionine metabolic process"/>
    <property type="evidence" value="ECO:0007669"/>
    <property type="project" value="InterPro"/>
</dbReference>
<comment type="cofactor">
    <cofactor evidence="8">
        <name>Zn(2+)</name>
        <dbReference type="ChEBI" id="CHEBI:29105"/>
    </cofactor>
</comment>
<evidence type="ECO:0000256" key="4">
    <source>
        <dbReference type="ARBA" id="ARBA00022630"/>
    </source>
</evidence>
<protein>
    <submittedName>
        <fullName evidence="10">Homocysteine S-methyltransferase</fullName>
        <ecNumber evidence="10">2.1.1.10</ecNumber>
    </submittedName>
</protein>
<dbReference type="GO" id="GO:0004489">
    <property type="term" value="F:methylenetetrahydrofolate reductase [NAD(P)H] activity"/>
    <property type="evidence" value="ECO:0007669"/>
    <property type="project" value="InterPro"/>
</dbReference>
<organism evidence="10 11">
    <name type="scientific">Saccharomonospora amisosensis</name>
    <dbReference type="NCBI Taxonomy" id="1128677"/>
    <lineage>
        <taxon>Bacteria</taxon>
        <taxon>Bacillati</taxon>
        <taxon>Actinomycetota</taxon>
        <taxon>Actinomycetes</taxon>
        <taxon>Pseudonocardiales</taxon>
        <taxon>Pseudonocardiaceae</taxon>
        <taxon>Saccharomonospora</taxon>
    </lineage>
</organism>
<accession>A0A7X5URB1</accession>
<keyword evidence="5 8" id="KW-0808">Transferase</keyword>
<evidence type="ECO:0000256" key="7">
    <source>
        <dbReference type="ARBA" id="ARBA00023002"/>
    </source>
</evidence>
<dbReference type="Pfam" id="PF02574">
    <property type="entry name" value="S-methyl_trans"/>
    <property type="match status" value="1"/>
</dbReference>
<reference evidence="10 11" key="1">
    <citation type="submission" date="2020-03" db="EMBL/GenBank/DDBJ databases">
        <title>Sequencing the genomes of 1000 actinobacteria strains.</title>
        <authorList>
            <person name="Klenk H.-P."/>
        </authorList>
    </citation>
    <scope>NUCLEOTIDE SEQUENCE [LARGE SCALE GENOMIC DNA]</scope>
    <source>
        <strain evidence="10 11">DSM 45685</strain>
    </source>
</reference>
<evidence type="ECO:0000313" key="11">
    <source>
        <dbReference type="Proteomes" id="UP000545493"/>
    </source>
</evidence>
<dbReference type="GO" id="GO:0035999">
    <property type="term" value="P:tetrahydrofolate interconversion"/>
    <property type="evidence" value="ECO:0007669"/>
    <property type="project" value="UniProtKB-UniPathway"/>
</dbReference>
<dbReference type="RefSeq" id="WP_167170912.1">
    <property type="nucleotide sequence ID" value="NZ_JAAOYM010000001.1"/>
</dbReference>
<dbReference type="Proteomes" id="UP000545493">
    <property type="component" value="Unassembled WGS sequence"/>
</dbReference>
<dbReference type="EC" id="2.1.1.10" evidence="10"/>
<sequence>MSDFAEAVRERLLVCDGAMGTMLHAAGNSLDRSLPELNLSNPDLVSTVHESYVDAGADILLTNTFGASRPRLAEHGFSGDIGEINRAGVRLARQAARRAGRQVFVGGSVAPAVSTGRRNQVGAADRAAAVREQVLALADAGVDLLVLETFGYLDELAEAVLTAATATGLPILAQATFTSEGRTPGGQTPREVATALAELDVTALGVNCTVGPQRTLAVAEQLRRHTTLPLSAQPNAGLPRRVRGRRFEYSLDHDYFARYARRCAERGVSIVGGCCGTTPGHIRAVAAAVSDLDVRRTSRGRAARPPAAAPEEQGGLAQRFAEGGFVVAAEIAPPRGGVADEAAELATEVRQRGAELILVSAAGGAGAQLSSTSLALHLQSEVGIETIATVTTWDKTIMTLQADLLGAHAFGTRTVVCETGNPPLRGDYPNADGIWEVDSVGLVELVAGLNDGRDCDGLSLATKTSFHIGARCNPGAEDVDAEIARTRAKIAAGAQFLITRPVYELTTLRWMVAELSDEGVPILVAVSPLSGFAEAEFLAYEVPDVTVPLSTLSTLAQRERAGDDGRGVGLLLASELVEQARSLADGVLVVVREHDVDAAARLLAAATTAPG</sequence>
<name>A0A7X5URB1_9PSEU</name>
<evidence type="ECO:0000256" key="3">
    <source>
        <dbReference type="ARBA" id="ARBA00022603"/>
    </source>
</evidence>
<dbReference type="Pfam" id="PF02219">
    <property type="entry name" value="MTHFR"/>
    <property type="match status" value="1"/>
</dbReference>
<dbReference type="InterPro" id="IPR003726">
    <property type="entry name" value="HCY_dom"/>
</dbReference>
<dbReference type="NCBIfam" id="NF006396">
    <property type="entry name" value="PRK08645.1"/>
    <property type="match status" value="1"/>
</dbReference>
<dbReference type="InterPro" id="IPR036589">
    <property type="entry name" value="HCY_dom_sf"/>
</dbReference>
<gene>
    <name evidence="10" type="ORF">FHU38_002672</name>
</gene>
<dbReference type="GO" id="GO:0032259">
    <property type="term" value="P:methylation"/>
    <property type="evidence" value="ECO:0007669"/>
    <property type="project" value="UniProtKB-KW"/>
</dbReference>
<feature type="binding site" evidence="8">
    <location>
        <position position="274"/>
    </location>
    <ligand>
        <name>Zn(2+)</name>
        <dbReference type="ChEBI" id="CHEBI:29105"/>
    </ligand>
</feature>
<dbReference type="PANTHER" id="PTHR11103">
    <property type="entry name" value="SLR1189 PROTEIN"/>
    <property type="match status" value="1"/>
</dbReference>
<keyword evidence="11" id="KW-1185">Reference proteome</keyword>
<dbReference type="AlphaFoldDB" id="A0A7X5URB1"/>
<evidence type="ECO:0000256" key="5">
    <source>
        <dbReference type="ARBA" id="ARBA00022679"/>
    </source>
</evidence>
<evidence type="ECO:0000256" key="6">
    <source>
        <dbReference type="ARBA" id="ARBA00022827"/>
    </source>
</evidence>
<dbReference type="GO" id="GO:0008168">
    <property type="term" value="F:methyltransferase activity"/>
    <property type="evidence" value="ECO:0007669"/>
    <property type="project" value="UniProtKB-UniRule"/>
</dbReference>
<evidence type="ECO:0000259" key="9">
    <source>
        <dbReference type="PROSITE" id="PS50970"/>
    </source>
</evidence>
<feature type="domain" description="Hcy-binding" evidence="9">
    <location>
        <begin position="1"/>
        <end position="289"/>
    </location>
</feature>
<feature type="binding site" evidence="8">
    <location>
        <position position="275"/>
    </location>
    <ligand>
        <name>Zn(2+)</name>
        <dbReference type="ChEBI" id="CHEBI:29105"/>
    </ligand>
</feature>
<dbReference type="PANTHER" id="PTHR11103:SF18">
    <property type="entry name" value="SLR1189 PROTEIN"/>
    <property type="match status" value="1"/>
</dbReference>
<comment type="cofactor">
    <cofactor evidence="1">
        <name>FAD</name>
        <dbReference type="ChEBI" id="CHEBI:57692"/>
    </cofactor>
</comment>
<evidence type="ECO:0000256" key="8">
    <source>
        <dbReference type="PROSITE-ProRule" id="PRU00333"/>
    </source>
</evidence>
<feature type="binding site" evidence="8">
    <location>
        <position position="208"/>
    </location>
    <ligand>
        <name>Zn(2+)</name>
        <dbReference type="ChEBI" id="CHEBI:29105"/>
    </ligand>
</feature>
<keyword evidence="4" id="KW-0285">Flavoprotein</keyword>
<dbReference type="Gene3D" id="3.20.20.330">
    <property type="entry name" value="Homocysteine-binding-like domain"/>
    <property type="match status" value="1"/>
</dbReference>
<dbReference type="UniPathway" id="UPA00193"/>
<comment type="pathway">
    <text evidence="2">One-carbon metabolism; tetrahydrofolate interconversion.</text>
</comment>
<keyword evidence="7" id="KW-0560">Oxidoreductase</keyword>
<evidence type="ECO:0000313" key="10">
    <source>
        <dbReference type="EMBL" id="NIJ12328.1"/>
    </source>
</evidence>
<dbReference type="PROSITE" id="PS50970">
    <property type="entry name" value="HCY"/>
    <property type="match status" value="1"/>
</dbReference>
<proteinExistence type="predicted"/>
<keyword evidence="8" id="KW-0479">Metal-binding</keyword>
<dbReference type="EMBL" id="JAAOYM010000001">
    <property type="protein sequence ID" value="NIJ12328.1"/>
    <property type="molecule type" value="Genomic_DNA"/>
</dbReference>
<keyword evidence="3 8" id="KW-0489">Methyltransferase</keyword>
<dbReference type="Gene3D" id="3.20.20.220">
    <property type="match status" value="1"/>
</dbReference>
<keyword evidence="6" id="KW-0274">FAD</keyword>
<evidence type="ECO:0000256" key="2">
    <source>
        <dbReference type="ARBA" id="ARBA00004777"/>
    </source>
</evidence>